<keyword evidence="1" id="KW-0472">Membrane</keyword>
<accession>A0A9W5S2E0</accession>
<gene>
    <name evidence="2" type="ORF">BG53_09830</name>
</gene>
<dbReference type="Proteomes" id="UP000053750">
    <property type="component" value="Unassembled WGS sequence"/>
</dbReference>
<reference evidence="2 3" key="1">
    <citation type="submission" date="2014-02" db="EMBL/GenBank/DDBJ databases">
        <title>Genome sequence of Paenibacillus darwinianus reveals adaptive mechanisms for survival in Antarctic soils.</title>
        <authorList>
            <person name="Dsouza M."/>
            <person name="Taylor M.W."/>
            <person name="Turner S.J."/>
            <person name="Aislabie J."/>
        </authorList>
    </citation>
    <scope>NUCLEOTIDE SEQUENCE [LARGE SCALE GENOMIC DNA]</scope>
    <source>
        <strain evidence="2 3">CE1</strain>
    </source>
</reference>
<sequence length="134" mass="15177">MEWWNLLMLFFIGAWFLQIILSFFQSRHYQQTLRTMASQELGFLGVGVVKKTLGVGSVVILVTNTDCVVTNAQELSGVTVFGRFRKADRFIGRQLDEIEDWDSEHVSVHAARKAVGLIRQQVSQVDQTIIQGGF</sequence>
<evidence type="ECO:0000256" key="1">
    <source>
        <dbReference type="SAM" id="Phobius"/>
    </source>
</evidence>
<dbReference type="Pfam" id="PF06923">
    <property type="entry name" value="GutM"/>
    <property type="match status" value="1"/>
</dbReference>
<comment type="caution">
    <text evidence="2">The sequence shown here is derived from an EMBL/GenBank/DDBJ whole genome shotgun (WGS) entry which is preliminary data.</text>
</comment>
<protein>
    <submittedName>
        <fullName evidence="2">Glucitol operon activator family protein</fullName>
    </submittedName>
</protein>
<proteinExistence type="predicted"/>
<organism evidence="2 3">
    <name type="scientific">Paenibacillus darwinianus</name>
    <dbReference type="NCBI Taxonomy" id="1380763"/>
    <lineage>
        <taxon>Bacteria</taxon>
        <taxon>Bacillati</taxon>
        <taxon>Bacillota</taxon>
        <taxon>Bacilli</taxon>
        <taxon>Bacillales</taxon>
        <taxon>Paenibacillaceae</taxon>
        <taxon>Paenibacillus</taxon>
    </lineage>
</organism>
<keyword evidence="3" id="KW-1185">Reference proteome</keyword>
<dbReference type="AlphaFoldDB" id="A0A9W5S2E0"/>
<dbReference type="InterPro" id="IPR009693">
    <property type="entry name" value="Glucitol_operon_activator"/>
</dbReference>
<keyword evidence="1" id="KW-0812">Transmembrane</keyword>
<evidence type="ECO:0000313" key="2">
    <source>
        <dbReference type="EMBL" id="EXX91625.1"/>
    </source>
</evidence>
<dbReference type="OrthoDB" id="9096700at2"/>
<feature type="transmembrane region" description="Helical" evidence="1">
    <location>
        <begin position="6"/>
        <end position="24"/>
    </location>
</feature>
<dbReference type="RefSeq" id="WP_051587802.1">
    <property type="nucleotide sequence ID" value="NZ_KK082193.1"/>
</dbReference>
<keyword evidence="1" id="KW-1133">Transmembrane helix</keyword>
<evidence type="ECO:0000313" key="3">
    <source>
        <dbReference type="Proteomes" id="UP000053750"/>
    </source>
</evidence>
<dbReference type="EMBL" id="JFHU01000025">
    <property type="protein sequence ID" value="EXX91625.1"/>
    <property type="molecule type" value="Genomic_DNA"/>
</dbReference>
<name>A0A9W5S2E0_9BACL</name>